<evidence type="ECO:0000256" key="1">
    <source>
        <dbReference type="SAM" id="Phobius"/>
    </source>
</evidence>
<proteinExistence type="predicted"/>
<protein>
    <submittedName>
        <fullName evidence="3">Uncharacterized protein</fullName>
    </submittedName>
</protein>
<keyword evidence="1" id="KW-0812">Transmembrane</keyword>
<evidence type="ECO:0000313" key="3">
    <source>
        <dbReference type="EMBL" id="PVZ14326.1"/>
    </source>
</evidence>
<dbReference type="EMBL" id="QEKW01000001">
    <property type="protein sequence ID" value="PVZ14326.1"/>
    <property type="molecule type" value="Genomic_DNA"/>
</dbReference>
<keyword evidence="4" id="KW-1185">Reference proteome</keyword>
<dbReference type="SUPFAM" id="SSF63829">
    <property type="entry name" value="Calcium-dependent phosphotriesterase"/>
    <property type="match status" value="1"/>
</dbReference>
<keyword evidence="1" id="KW-0472">Membrane</keyword>
<feature type="chain" id="PRO_5015606395" evidence="2">
    <location>
        <begin position="19"/>
        <end position="345"/>
    </location>
</feature>
<dbReference type="AlphaFoldDB" id="A0A2U1FQA0"/>
<gene>
    <name evidence="3" type="ORF">C8D89_101190</name>
</gene>
<dbReference type="OrthoDB" id="9801244at2"/>
<reference evidence="3 4" key="1">
    <citation type="submission" date="2018-04" db="EMBL/GenBank/DDBJ databases">
        <title>Genomic Encyclopedia of Type Strains, Phase IV (KMG-IV): sequencing the most valuable type-strain genomes for metagenomic binning, comparative biology and taxonomic classification.</title>
        <authorList>
            <person name="Goeker M."/>
        </authorList>
    </citation>
    <scope>NUCLEOTIDE SEQUENCE [LARGE SCALE GENOMIC DNA]</scope>
    <source>
        <strain evidence="3 4">DSM 45771</strain>
    </source>
</reference>
<feature type="signal peptide" evidence="2">
    <location>
        <begin position="1"/>
        <end position="18"/>
    </location>
</feature>
<feature type="transmembrane region" description="Helical" evidence="1">
    <location>
        <begin position="316"/>
        <end position="337"/>
    </location>
</feature>
<organism evidence="3 4">
    <name type="scientific">Actinomycetospora cinnamomea</name>
    <dbReference type="NCBI Taxonomy" id="663609"/>
    <lineage>
        <taxon>Bacteria</taxon>
        <taxon>Bacillati</taxon>
        <taxon>Actinomycetota</taxon>
        <taxon>Actinomycetes</taxon>
        <taxon>Pseudonocardiales</taxon>
        <taxon>Pseudonocardiaceae</taxon>
        <taxon>Actinomycetospora</taxon>
    </lineage>
</organism>
<comment type="caution">
    <text evidence="3">The sequence shown here is derived from an EMBL/GenBank/DDBJ whole genome shotgun (WGS) entry which is preliminary data.</text>
</comment>
<keyword evidence="1" id="KW-1133">Transmembrane helix</keyword>
<sequence length="345" mass="34782">MTVLLVVLPVLLPTPASADPQVRCTLEDARLAEVSGLVEGPEGPQVVNDSGNPSTVFRLDGACAVVGLRAVPVDGRDVEDLARRADGTLWIADIGDNGRRRSSVAVLRLDPDGGEVVTRLAYPDGGHDAESLLMPGDDRPVIVTKDLGGRSGIYVADDPVGEEPALTPRPLRRAGEVVVPGEALTDLGAGSYTGGAISSDGRVVALRTYADAWLYAAPHGTASAEDVVAALQGPPVRVPLPGEIQGEAIAFTPDGSLLSAGETPAAREPAALRVVPGAAGLVDSGAPAPSPAPTAAPMAVPMAVPTPERVGLPGPLLTLGAVLLAGAVGAAVVALMGRGRRRGGG</sequence>
<dbReference type="RefSeq" id="WP_116706201.1">
    <property type="nucleotide sequence ID" value="NZ_QEKW01000001.1"/>
</dbReference>
<name>A0A2U1FQA0_9PSEU</name>
<evidence type="ECO:0000256" key="2">
    <source>
        <dbReference type="SAM" id="SignalP"/>
    </source>
</evidence>
<evidence type="ECO:0000313" key="4">
    <source>
        <dbReference type="Proteomes" id="UP000245639"/>
    </source>
</evidence>
<accession>A0A2U1FQA0</accession>
<keyword evidence="2" id="KW-0732">Signal</keyword>
<dbReference type="Proteomes" id="UP000245639">
    <property type="component" value="Unassembled WGS sequence"/>
</dbReference>